<proteinExistence type="predicted"/>
<protein>
    <submittedName>
        <fullName evidence="1">Uncharacterized protein</fullName>
    </submittedName>
</protein>
<reference evidence="2" key="1">
    <citation type="submission" date="2011-05" db="EMBL/GenBank/DDBJ databases">
        <authorList>
            <person name="Richards S.R."/>
            <person name="Qu J."/>
            <person name="Jiang H."/>
            <person name="Jhangiani S.N."/>
            <person name="Agravi P."/>
            <person name="Goodspeed R."/>
            <person name="Gross S."/>
            <person name="Mandapat C."/>
            <person name="Jackson L."/>
            <person name="Mathew T."/>
            <person name="Pu L."/>
            <person name="Thornton R."/>
            <person name="Saada N."/>
            <person name="Wilczek-Boney K.B."/>
            <person name="Lee S."/>
            <person name="Kovar C."/>
            <person name="Wu Y."/>
            <person name="Scherer S.E."/>
            <person name="Worley K.C."/>
            <person name="Muzny D.M."/>
            <person name="Gibbs R."/>
        </authorList>
    </citation>
    <scope>NUCLEOTIDE SEQUENCE</scope>
    <source>
        <strain evidence="2">Brora</strain>
    </source>
</reference>
<reference evidence="1" key="2">
    <citation type="submission" date="2015-02" db="UniProtKB">
        <authorList>
            <consortium name="EnsemblMetazoa"/>
        </authorList>
    </citation>
    <scope>IDENTIFICATION</scope>
</reference>
<name>T1II72_STRMM</name>
<dbReference type="HOGENOM" id="CLU_2625111_0_0_1"/>
<accession>T1II72</accession>
<organism evidence="1 2">
    <name type="scientific">Strigamia maritima</name>
    <name type="common">European centipede</name>
    <name type="synonym">Geophilus maritimus</name>
    <dbReference type="NCBI Taxonomy" id="126957"/>
    <lineage>
        <taxon>Eukaryota</taxon>
        <taxon>Metazoa</taxon>
        <taxon>Ecdysozoa</taxon>
        <taxon>Arthropoda</taxon>
        <taxon>Myriapoda</taxon>
        <taxon>Chilopoda</taxon>
        <taxon>Pleurostigmophora</taxon>
        <taxon>Geophilomorpha</taxon>
        <taxon>Linotaeniidae</taxon>
        <taxon>Strigamia</taxon>
    </lineage>
</organism>
<dbReference type="EnsemblMetazoa" id="SMAR000564-RA">
    <property type="protein sequence ID" value="SMAR000564-PA"/>
    <property type="gene ID" value="SMAR000564"/>
</dbReference>
<dbReference type="Proteomes" id="UP000014500">
    <property type="component" value="Unassembled WGS sequence"/>
</dbReference>
<evidence type="ECO:0000313" key="2">
    <source>
        <dbReference type="Proteomes" id="UP000014500"/>
    </source>
</evidence>
<dbReference type="EMBL" id="JH430144">
    <property type="status" value="NOT_ANNOTATED_CDS"/>
    <property type="molecule type" value="Genomic_DNA"/>
</dbReference>
<keyword evidence="2" id="KW-1185">Reference proteome</keyword>
<dbReference type="AlphaFoldDB" id="T1II72"/>
<dbReference type="PROSITE" id="PS51257">
    <property type="entry name" value="PROKAR_LIPOPROTEIN"/>
    <property type="match status" value="1"/>
</dbReference>
<evidence type="ECO:0000313" key="1">
    <source>
        <dbReference type="EnsemblMetazoa" id="SMAR000564-PA"/>
    </source>
</evidence>
<sequence length="78" mass="8838">MARLNICQPVLTDLELLCYAQHHLTVSCHDQSELLQTYKTGDVIQSLLDHAAQLPKLPSKPAVKAVRSTKQRLNLVFW</sequence>